<dbReference type="PANTHER" id="PTHR15503:SF45">
    <property type="entry name" value="RNA-DIRECTED DNA POLYMERASE HOMOLOG"/>
    <property type="match status" value="1"/>
</dbReference>
<dbReference type="Pfam" id="PF08284">
    <property type="entry name" value="RVP_2"/>
    <property type="match status" value="1"/>
</dbReference>
<evidence type="ECO:0000256" key="1">
    <source>
        <dbReference type="SAM" id="MobiDB-lite"/>
    </source>
</evidence>
<dbReference type="PANTHER" id="PTHR15503">
    <property type="entry name" value="LDOC1 RELATED"/>
    <property type="match status" value="1"/>
</dbReference>
<dbReference type="Gene3D" id="3.10.10.10">
    <property type="entry name" value="HIV Type 1 Reverse Transcriptase, subunit A, domain 1"/>
    <property type="match status" value="1"/>
</dbReference>
<sequence>MHPLREHPMYEHIVSRYYHGELPSPGHAAELLDDEPINPEPAPIILYHALAHPKGYVGNDDMEDDEEEDPDEDPKEEPIEQIDDDDEVEEDGVDDEDDEEMEMDEEDEDDGVNDNEDKAEVINAYEEVDPLNRPPPVSDEETEFAPPVVPVVDANDDPIPPAIQFGHNFHVGESSSTRALLEGNSEVFVPGPKASDFESVHRRTKKLDKQIFNRIMPPKGMSAVAISKLVTDKVAEALEADRAARNNPNVAGGSGGNGNQGPALTWWNVQVTTLGLDVANGKSWTNMRKMMMEEFCPDEELALLCPEAVLSEKKKVELYIKGLPKNIKGETTSFRPAEDQLQIVTVVDYATLDNARQNATSVESLVIGRMTVEKGLWLPVRTLSQLELVMSVGTEIIIKVSARTKTTSEVEMQLDERMQSEKPSKGKDQMLLRLIDIKLVRLNTSYELELVDGKIVSTNTVLRGCTLNLINHLFEIALMPIELGSFNIVIRMDWLVECDAVIVCGKKEVHIPVKNEMLVVKGNEDMFVIRDFPEVFPDDLPRIPPPRQVEFRIELVPGATPIARAPYGLASSEMKELSDQLKELSEKGFIRPSLSPWGAPVLFVKKKDVSFCSCVYSKIDMRSGYHQLRIREEDIPITAF</sequence>
<feature type="compositionally biased region" description="Acidic residues" evidence="1">
    <location>
        <begin position="60"/>
        <end position="114"/>
    </location>
</feature>
<dbReference type="EMBL" id="BQNB010012106">
    <property type="protein sequence ID" value="GJS99270.1"/>
    <property type="molecule type" value="Genomic_DNA"/>
</dbReference>
<organism evidence="2 3">
    <name type="scientific">Tanacetum coccineum</name>
    <dbReference type="NCBI Taxonomy" id="301880"/>
    <lineage>
        <taxon>Eukaryota</taxon>
        <taxon>Viridiplantae</taxon>
        <taxon>Streptophyta</taxon>
        <taxon>Embryophyta</taxon>
        <taxon>Tracheophyta</taxon>
        <taxon>Spermatophyta</taxon>
        <taxon>Magnoliopsida</taxon>
        <taxon>eudicotyledons</taxon>
        <taxon>Gunneridae</taxon>
        <taxon>Pentapetalae</taxon>
        <taxon>asterids</taxon>
        <taxon>campanulids</taxon>
        <taxon>Asterales</taxon>
        <taxon>Asteraceae</taxon>
        <taxon>Asteroideae</taxon>
        <taxon>Anthemideae</taxon>
        <taxon>Anthemidinae</taxon>
        <taxon>Tanacetum</taxon>
    </lineage>
</organism>
<evidence type="ECO:0000313" key="2">
    <source>
        <dbReference type="EMBL" id="GJS99270.1"/>
    </source>
</evidence>
<gene>
    <name evidence="2" type="ORF">Tco_0820440</name>
</gene>
<reference evidence="2" key="2">
    <citation type="submission" date="2022-01" db="EMBL/GenBank/DDBJ databases">
        <authorList>
            <person name="Yamashiro T."/>
            <person name="Shiraishi A."/>
            <person name="Satake H."/>
            <person name="Nakayama K."/>
        </authorList>
    </citation>
    <scope>NUCLEOTIDE SEQUENCE</scope>
</reference>
<protein>
    <recommendedName>
        <fullName evidence="4">Reverse transcriptase domain-containing protein</fullName>
    </recommendedName>
</protein>
<name>A0ABQ5A9F4_9ASTR</name>
<dbReference type="InterPro" id="IPR043502">
    <property type="entry name" value="DNA/RNA_pol_sf"/>
</dbReference>
<evidence type="ECO:0000313" key="3">
    <source>
        <dbReference type="Proteomes" id="UP001151760"/>
    </source>
</evidence>
<dbReference type="InterPro" id="IPR032567">
    <property type="entry name" value="RTL1-rel"/>
</dbReference>
<dbReference type="Proteomes" id="UP001151760">
    <property type="component" value="Unassembled WGS sequence"/>
</dbReference>
<keyword evidence="3" id="KW-1185">Reference proteome</keyword>
<comment type="caution">
    <text evidence="2">The sequence shown here is derived from an EMBL/GenBank/DDBJ whole genome shotgun (WGS) entry which is preliminary data.</text>
</comment>
<evidence type="ECO:0008006" key="4">
    <source>
        <dbReference type="Google" id="ProtNLM"/>
    </source>
</evidence>
<feature type="region of interest" description="Disordered" evidence="1">
    <location>
        <begin position="22"/>
        <end position="116"/>
    </location>
</feature>
<accession>A0ABQ5A9F4</accession>
<dbReference type="SUPFAM" id="SSF56672">
    <property type="entry name" value="DNA/RNA polymerases"/>
    <property type="match status" value="1"/>
</dbReference>
<reference evidence="2" key="1">
    <citation type="journal article" date="2022" name="Int. J. Mol. Sci.">
        <title>Draft Genome of Tanacetum Coccineum: Genomic Comparison of Closely Related Tanacetum-Family Plants.</title>
        <authorList>
            <person name="Yamashiro T."/>
            <person name="Shiraishi A."/>
            <person name="Nakayama K."/>
            <person name="Satake H."/>
        </authorList>
    </citation>
    <scope>NUCLEOTIDE SEQUENCE</scope>
</reference>
<proteinExistence type="predicted"/>